<feature type="compositionally biased region" description="Polar residues" evidence="1">
    <location>
        <begin position="95"/>
        <end position="108"/>
    </location>
</feature>
<keyword evidence="2" id="KW-0812">Transmembrane</keyword>
<keyword evidence="4" id="KW-1185">Reference proteome</keyword>
<evidence type="ECO:0008006" key="5">
    <source>
        <dbReference type="Google" id="ProtNLM"/>
    </source>
</evidence>
<feature type="transmembrane region" description="Helical" evidence="2">
    <location>
        <begin position="47"/>
        <end position="69"/>
    </location>
</feature>
<dbReference type="EMBL" id="JPFK01000005">
    <property type="protein sequence ID" value="KFB01195.1"/>
    <property type="molecule type" value="Genomic_DNA"/>
</dbReference>
<dbReference type="RefSeq" id="WP_036120024.1">
    <property type="nucleotide sequence ID" value="NZ_BMET01000001.1"/>
</dbReference>
<dbReference type="AlphaFoldDB" id="A0A084TKF9"/>
<feature type="compositionally biased region" description="Low complexity" evidence="1">
    <location>
        <begin position="75"/>
        <end position="85"/>
    </location>
</feature>
<dbReference type="OrthoDB" id="1113942at2"/>
<reference evidence="4" key="2">
    <citation type="submission" date="2014-07" db="EMBL/GenBank/DDBJ databases">
        <title>Genome sequence of Mangrovimonas yunxiaonensis.</title>
        <authorList>
            <person name="Li Y."/>
            <person name="Zheng T."/>
        </authorList>
    </citation>
    <scope>NUCLEOTIDE SEQUENCE [LARGE SCALE GENOMIC DNA]</scope>
    <source>
        <strain evidence="4">LY01</strain>
    </source>
</reference>
<gene>
    <name evidence="3" type="ORF">IA57_05020</name>
</gene>
<dbReference type="Proteomes" id="UP000028521">
    <property type="component" value="Unassembled WGS sequence"/>
</dbReference>
<accession>A0A084TKF9</accession>
<sequence length="506" mass="56168">MSDKKHIDRVFQEKFKDFEVPPNERVWENIKKELDQPKRNKPRIVPFWLKLTGAAAVLLLLVTFSTRVLNTNTPKTNNTPVVKTNSSPALKKDSFYTNTPITNKTPQGASAHESENDLRLQNTTPQSTAAAHKTTFEHTTDTQNPSNVKQNNNTATNTSNQYKLATSNKNTLKETQKSPKKAQVSSFSSNDILLAEKANPTPKTQKQSTALSQSSFLKAYSNSMAKILPVIDTAAIVKTRLKSTLSIEDAIAMAKAAKQGHEKEKPTDRWQVSANIAPVYYNTFGDGSHIDDQFVGSSKTGEVNTSYGVHVSYTITKKLQLRTGVSNVTLSYDTNDVVLYENVASLGNNNSTTLKNITLSNGNQSLTALSANHLSVQQIDSNLLPNANAAISQRINYYEIPIELGYKLLDRRTGIQIIGGFSSFFLNNNDVYSEIEDNKTYIGKANNINNLSFSGNLGIGIDYKFTKAFKFNIEPSFKYQFNAYENTSGTFNPYIIGVYTGFSYNF</sequence>
<feature type="region of interest" description="Disordered" evidence="1">
    <location>
        <begin position="168"/>
        <end position="187"/>
    </location>
</feature>
<dbReference type="STRING" id="1197477.IA57_05020"/>
<feature type="compositionally biased region" description="Polar residues" evidence="1">
    <location>
        <begin position="141"/>
        <end position="150"/>
    </location>
</feature>
<feature type="region of interest" description="Disordered" evidence="1">
    <location>
        <begin position="75"/>
        <end position="163"/>
    </location>
</feature>
<keyword evidence="2" id="KW-0472">Membrane</keyword>
<evidence type="ECO:0000313" key="3">
    <source>
        <dbReference type="EMBL" id="KFB01195.1"/>
    </source>
</evidence>
<name>A0A084TKF9_9FLAO</name>
<feature type="compositionally biased region" description="Polar residues" evidence="1">
    <location>
        <begin position="119"/>
        <end position="129"/>
    </location>
</feature>
<keyword evidence="2" id="KW-1133">Transmembrane helix</keyword>
<comment type="caution">
    <text evidence="3">The sequence shown here is derived from an EMBL/GenBank/DDBJ whole genome shotgun (WGS) entry which is preliminary data.</text>
</comment>
<evidence type="ECO:0000256" key="2">
    <source>
        <dbReference type="SAM" id="Phobius"/>
    </source>
</evidence>
<feature type="compositionally biased region" description="Low complexity" evidence="1">
    <location>
        <begin position="151"/>
        <end position="160"/>
    </location>
</feature>
<dbReference type="eggNOG" id="COG3266">
    <property type="taxonomic scope" value="Bacteria"/>
</dbReference>
<organism evidence="3 4">
    <name type="scientific">Mangrovimonas yunxiaonensis</name>
    <dbReference type="NCBI Taxonomy" id="1197477"/>
    <lineage>
        <taxon>Bacteria</taxon>
        <taxon>Pseudomonadati</taxon>
        <taxon>Bacteroidota</taxon>
        <taxon>Flavobacteriia</taxon>
        <taxon>Flavobacteriales</taxon>
        <taxon>Flavobacteriaceae</taxon>
        <taxon>Mangrovimonas</taxon>
    </lineage>
</organism>
<protein>
    <recommendedName>
        <fullName evidence="5">Outer membrane protein beta-barrel domain-containing protein</fullName>
    </recommendedName>
</protein>
<evidence type="ECO:0000256" key="1">
    <source>
        <dbReference type="SAM" id="MobiDB-lite"/>
    </source>
</evidence>
<proteinExistence type="predicted"/>
<evidence type="ECO:0000313" key="4">
    <source>
        <dbReference type="Proteomes" id="UP000028521"/>
    </source>
</evidence>
<reference evidence="3 4" key="1">
    <citation type="journal article" date="2014" name="Genome Announc.">
        <title>Draft Genome Sequence of the Algicidal Bacterium Mangrovimonas yunxiaonensis Strain LY01.</title>
        <authorList>
            <person name="Li Y."/>
            <person name="Zhu H."/>
            <person name="Li C."/>
            <person name="Zhang H."/>
            <person name="Chen Z."/>
            <person name="Zheng W."/>
            <person name="Xu H."/>
            <person name="Zheng T."/>
        </authorList>
    </citation>
    <scope>NUCLEOTIDE SEQUENCE [LARGE SCALE GENOMIC DNA]</scope>
    <source>
        <strain evidence="3 4">LY01</strain>
    </source>
</reference>